<proteinExistence type="predicted"/>
<dbReference type="AlphaFoldDB" id="A0A128F8C7"/>
<protein>
    <submittedName>
        <fullName evidence="2">Endonuclease/Exonuclease/phosphatase family protein</fullName>
    </submittedName>
</protein>
<dbReference type="PANTHER" id="PTHR14859">
    <property type="entry name" value="CALCOFLUOR WHITE HYPERSENSITIVE PROTEIN PRECURSOR"/>
    <property type="match status" value="1"/>
</dbReference>
<keyword evidence="2" id="KW-0540">Nuclease</keyword>
<dbReference type="GO" id="GO:0006506">
    <property type="term" value="P:GPI anchor biosynthetic process"/>
    <property type="evidence" value="ECO:0007669"/>
    <property type="project" value="TreeGrafter"/>
</dbReference>
<keyword evidence="3" id="KW-1185">Reference proteome</keyword>
<dbReference type="PANTHER" id="PTHR14859:SF15">
    <property type="entry name" value="ENDONUCLEASE_EXONUCLEASE_PHOSPHATASE DOMAIN-CONTAINING PROTEIN"/>
    <property type="match status" value="1"/>
</dbReference>
<keyword evidence="2" id="KW-0255">Endonuclease</keyword>
<name>A0A128F8C7_9GAMM</name>
<dbReference type="Pfam" id="PF03372">
    <property type="entry name" value="Exo_endo_phos"/>
    <property type="match status" value="1"/>
</dbReference>
<dbReference type="Gene3D" id="3.60.10.10">
    <property type="entry name" value="Endonuclease/exonuclease/phosphatase"/>
    <property type="match status" value="1"/>
</dbReference>
<evidence type="ECO:0000259" key="1">
    <source>
        <dbReference type="Pfam" id="PF03372"/>
    </source>
</evidence>
<keyword evidence="2" id="KW-0378">Hydrolase</keyword>
<gene>
    <name evidence="2" type="ORF">GCE9029_03407</name>
</gene>
<keyword evidence="2" id="KW-0269">Exonuclease</keyword>
<dbReference type="GO" id="GO:0004527">
    <property type="term" value="F:exonuclease activity"/>
    <property type="evidence" value="ECO:0007669"/>
    <property type="project" value="UniProtKB-KW"/>
</dbReference>
<evidence type="ECO:0000313" key="2">
    <source>
        <dbReference type="EMBL" id="CZF82740.1"/>
    </source>
</evidence>
<dbReference type="STRING" id="1796497.GCE9029_03407"/>
<organism evidence="2 3">
    <name type="scientific">Grimontia celer</name>
    <dbReference type="NCBI Taxonomy" id="1796497"/>
    <lineage>
        <taxon>Bacteria</taxon>
        <taxon>Pseudomonadati</taxon>
        <taxon>Pseudomonadota</taxon>
        <taxon>Gammaproteobacteria</taxon>
        <taxon>Vibrionales</taxon>
        <taxon>Vibrionaceae</taxon>
        <taxon>Grimontia</taxon>
    </lineage>
</organism>
<feature type="domain" description="Endonuclease/exonuclease/phosphatase" evidence="1">
    <location>
        <begin position="39"/>
        <end position="337"/>
    </location>
</feature>
<dbReference type="OrthoDB" id="833328at2"/>
<dbReference type="SUPFAM" id="SSF56219">
    <property type="entry name" value="DNase I-like"/>
    <property type="match status" value="1"/>
</dbReference>
<dbReference type="EMBL" id="FIZX01000002">
    <property type="protein sequence ID" value="CZF82740.1"/>
    <property type="molecule type" value="Genomic_DNA"/>
</dbReference>
<evidence type="ECO:0000313" key="3">
    <source>
        <dbReference type="Proteomes" id="UP000071641"/>
    </source>
</evidence>
<reference evidence="3" key="1">
    <citation type="submission" date="2016-02" db="EMBL/GenBank/DDBJ databases">
        <authorList>
            <person name="Rodrigo-Torres Lidia"/>
            <person name="Arahal R.David."/>
        </authorList>
    </citation>
    <scope>NUCLEOTIDE SEQUENCE [LARGE SCALE GENOMIC DNA]</scope>
    <source>
        <strain evidence="3">CECT 9029</strain>
    </source>
</reference>
<accession>A0A128F8C7</accession>
<dbReference type="GO" id="GO:0016020">
    <property type="term" value="C:membrane"/>
    <property type="evidence" value="ECO:0007669"/>
    <property type="project" value="GOC"/>
</dbReference>
<dbReference type="RefSeq" id="WP_062664986.1">
    <property type="nucleotide sequence ID" value="NZ_FIZX01000002.1"/>
</dbReference>
<dbReference type="InterPro" id="IPR051916">
    <property type="entry name" value="GPI-anchor_lipid_remodeler"/>
</dbReference>
<sequence length="348" mass="39369">MFATNSKSSYAHSAFGLKLATINLFNFIEPPGAFYEFSNIYSEDQWRQKRAWLNRYIGSYQPDIIAFQEVFSASALKSLLEPLGYRFFAVVDEPEPLEEYIYKSPVVCLASRYPILSALPLQAEPEVSARMGIQQDFEYSRLPLFATLELPSLGQTDIYVVHLKSKRPILEESSDENEPKKLAQSMQVEMTGSWASAIQRGSEACHLMNSIIERRSHTNNPAIVMGDFNDDLRSEVLRAFHVSGLRSITDDMAEMPLSHYQLHDSWDLYVKNIGETGMVRPATHYFHAKGSVLDYILLSSEFNSADPASLAEVGDFHCEDTHLVNPKFDQDTYSSDHAIVSVTISLRQ</sequence>
<dbReference type="InterPro" id="IPR005135">
    <property type="entry name" value="Endo/exonuclease/phosphatase"/>
</dbReference>
<dbReference type="Proteomes" id="UP000071641">
    <property type="component" value="Unassembled WGS sequence"/>
</dbReference>
<dbReference type="InterPro" id="IPR036691">
    <property type="entry name" value="Endo/exonu/phosph_ase_sf"/>
</dbReference>
<dbReference type="GO" id="GO:0004519">
    <property type="term" value="F:endonuclease activity"/>
    <property type="evidence" value="ECO:0007669"/>
    <property type="project" value="UniProtKB-KW"/>
</dbReference>